<dbReference type="AlphaFoldDB" id="G7NJ54"/>
<sequence>HFTPLCAAAGSPGSTHQGSLASGVLPIKWSHVGFGMWKGGRSHPFLPRSSTCAGSGQLNSILPHQSPAWGPWGCKDLSSGFPSFLTFSILWKSAVIK</sequence>
<proteinExistence type="predicted"/>
<protein>
    <submittedName>
        <fullName evidence="2">ADP-ribosylation factor 7 variant</fullName>
    </submittedName>
</protein>
<accession>G7NJ54</accession>
<name>G7NJ54_MACMU</name>
<evidence type="ECO:0000259" key="1">
    <source>
        <dbReference type="Pfam" id="PF15840"/>
    </source>
</evidence>
<gene>
    <name evidence="2" type="ORF">EGK_08835</name>
</gene>
<dbReference type="EMBL" id="CM001268">
    <property type="protein sequence ID" value="EHH25076.1"/>
    <property type="molecule type" value="Genomic_DNA"/>
</dbReference>
<evidence type="ECO:0000313" key="2">
    <source>
        <dbReference type="EMBL" id="EHH25076.1"/>
    </source>
</evidence>
<dbReference type="Proteomes" id="UP000013456">
    <property type="component" value="Chromosome 16"/>
</dbReference>
<feature type="non-terminal residue" evidence="2">
    <location>
        <position position="1"/>
    </location>
</feature>
<feature type="domain" description="ADP-ribosylation factor-like protein 17 C-terminal" evidence="1">
    <location>
        <begin position="36"/>
        <end position="96"/>
    </location>
</feature>
<organism evidence="2">
    <name type="scientific">Macaca mulatta</name>
    <name type="common">Rhesus macaque</name>
    <dbReference type="NCBI Taxonomy" id="9544"/>
    <lineage>
        <taxon>Eukaryota</taxon>
        <taxon>Metazoa</taxon>
        <taxon>Chordata</taxon>
        <taxon>Craniata</taxon>
        <taxon>Vertebrata</taxon>
        <taxon>Euteleostomi</taxon>
        <taxon>Mammalia</taxon>
        <taxon>Eutheria</taxon>
        <taxon>Euarchontoglires</taxon>
        <taxon>Primates</taxon>
        <taxon>Haplorrhini</taxon>
        <taxon>Catarrhini</taxon>
        <taxon>Cercopithecidae</taxon>
        <taxon>Cercopithecinae</taxon>
        <taxon>Macaca</taxon>
    </lineage>
</organism>
<dbReference type="Pfam" id="PF15840">
    <property type="entry name" value="ARL17"/>
    <property type="match status" value="1"/>
</dbReference>
<reference evidence="2" key="1">
    <citation type="journal article" date="2011" name="Nat. Biotechnol.">
        <title>Genome sequencing and comparison of two nonhuman primate animal models, the cynomolgus and Chinese rhesus macaques.</title>
        <authorList>
            <person name="Yan G."/>
            <person name="Zhang G."/>
            <person name="Fang X."/>
            <person name="Zhang Y."/>
            <person name="Li C."/>
            <person name="Ling F."/>
            <person name="Cooper D.N."/>
            <person name="Li Q."/>
            <person name="Li Y."/>
            <person name="van Gool A.J."/>
            <person name="Du H."/>
            <person name="Chen J."/>
            <person name="Chen R."/>
            <person name="Zhang P."/>
            <person name="Huang Z."/>
            <person name="Thompson J.R."/>
            <person name="Meng Y."/>
            <person name="Bai Y."/>
            <person name="Wang J."/>
            <person name="Zhuo M."/>
            <person name="Wang T."/>
            <person name="Huang Y."/>
            <person name="Wei L."/>
            <person name="Li J."/>
            <person name="Wang Z."/>
            <person name="Hu H."/>
            <person name="Yang P."/>
            <person name="Le L."/>
            <person name="Stenson P.D."/>
            <person name="Li B."/>
            <person name="Liu X."/>
            <person name="Ball E.V."/>
            <person name="An N."/>
            <person name="Huang Q."/>
            <person name="Zhang Y."/>
            <person name="Fan W."/>
            <person name="Zhang X."/>
            <person name="Li Y."/>
            <person name="Wang W."/>
            <person name="Katze M.G."/>
            <person name="Su B."/>
            <person name="Nielsen R."/>
            <person name="Yang H."/>
            <person name="Wang J."/>
            <person name="Wang X."/>
            <person name="Wang J."/>
        </authorList>
    </citation>
    <scope>NUCLEOTIDE SEQUENCE [LARGE SCALE GENOMIC DNA]</scope>
    <source>
        <strain evidence="2">CR-5</strain>
    </source>
</reference>
<feature type="non-terminal residue" evidence="2">
    <location>
        <position position="97"/>
    </location>
</feature>
<dbReference type="InterPro" id="IPR031687">
    <property type="entry name" value="ARL17_C"/>
</dbReference>